<dbReference type="OrthoDB" id="8119704at2759"/>
<dbReference type="PANTHER" id="PTHR46118">
    <property type="entry name" value="PROTEIN ABHD11"/>
    <property type="match status" value="1"/>
</dbReference>
<reference evidence="4 5" key="1">
    <citation type="journal article" date="2011" name="Proc. Natl. Acad. Sci. U.S.A.">
        <title>Evolutionary erosion of yeast sex chromosomes by mating-type switching accidents.</title>
        <authorList>
            <person name="Gordon J.L."/>
            <person name="Armisen D."/>
            <person name="Proux-Wera E."/>
            <person name="Oheigeartaigh S.S."/>
            <person name="Byrne K.P."/>
            <person name="Wolfe K.H."/>
        </authorList>
    </citation>
    <scope>NUCLEOTIDE SEQUENCE [LARGE SCALE GENOMIC DNA]</scope>
    <source>
        <strain evidence="5">ATCC 76901 / BCRC 22586 / CBS 4309 / NBRC 1992 / NRRL Y-12630</strain>
    </source>
</reference>
<dbReference type="KEGG" id="ncs:NCAS_0A02030"/>
<dbReference type="GO" id="GO:0005739">
    <property type="term" value="C:mitochondrion"/>
    <property type="evidence" value="ECO:0007669"/>
    <property type="project" value="EnsemblFungi"/>
</dbReference>
<dbReference type="PANTHER" id="PTHR46118:SF4">
    <property type="entry name" value="PROTEIN ABHD11"/>
    <property type="match status" value="1"/>
</dbReference>
<proteinExistence type="inferred from homology"/>
<dbReference type="AlphaFoldDB" id="G0V5M3"/>
<name>G0V5M3_NAUCA</name>
<dbReference type="RefSeq" id="XP_003673152.1">
    <property type="nucleotide sequence ID" value="XM_003673104.1"/>
</dbReference>
<evidence type="ECO:0000313" key="5">
    <source>
        <dbReference type="Proteomes" id="UP000001640"/>
    </source>
</evidence>
<dbReference type="STRING" id="1064592.G0V5M3"/>
<sequence>MVDLVSSFNFWILRRRSNSNVHKIDRYWEALTTTTLTDHIRTMHSRGYKLQTLVHPLFFRRLHNSVRCYYQTNTTYNSYEQANTELMTDDIPTVNLAFDRLKAPNKMGLNANPLVILHGFFGNKSNNRTLGKGLNEKLNRDVYLLDLRNHGRSPHIERHDYASMAHDVEKFIQTKINKEKKPIIIGHSMGAKVGMSVVLRKPDLCSMLVNMENAPVSKVPEGIFPRYIKALQEIVQDESITNSEQADKALQRIEKNAVVRQFLMTNLTRVKKDGKNGYKSRVPLEILNDAIVKGKISGWEFNSSLNRWTGPTLFIRGTESNYVADEYLPAIGNFFPNFELRDVNAGHWVNSENPTACIDYITDFVERHEDV</sequence>
<protein>
    <recommendedName>
        <fullName evidence="3">AB hydrolase-1 domain-containing protein</fullName>
    </recommendedName>
</protein>
<dbReference type="OMA" id="FLGMSDN"/>
<dbReference type="FunCoup" id="G0V5M3">
    <property type="interactions" value="499"/>
</dbReference>
<keyword evidence="2" id="KW-0378">Hydrolase</keyword>
<dbReference type="GeneID" id="96900250"/>
<dbReference type="InterPro" id="IPR029058">
    <property type="entry name" value="AB_hydrolase_fold"/>
</dbReference>
<comment type="similarity">
    <text evidence="1">Belongs to the AB hydrolase superfamily.</text>
</comment>
<organism evidence="4 5">
    <name type="scientific">Naumovozyma castellii</name>
    <name type="common">Yeast</name>
    <name type="synonym">Saccharomyces castellii</name>
    <dbReference type="NCBI Taxonomy" id="27288"/>
    <lineage>
        <taxon>Eukaryota</taxon>
        <taxon>Fungi</taxon>
        <taxon>Dikarya</taxon>
        <taxon>Ascomycota</taxon>
        <taxon>Saccharomycotina</taxon>
        <taxon>Saccharomycetes</taxon>
        <taxon>Saccharomycetales</taxon>
        <taxon>Saccharomycetaceae</taxon>
        <taxon>Naumovozyma</taxon>
    </lineage>
</organism>
<evidence type="ECO:0000256" key="1">
    <source>
        <dbReference type="ARBA" id="ARBA00008645"/>
    </source>
</evidence>
<dbReference type="Gene3D" id="3.40.50.1820">
    <property type="entry name" value="alpha/beta hydrolase"/>
    <property type="match status" value="1"/>
</dbReference>
<dbReference type="GO" id="GO:0006629">
    <property type="term" value="P:lipid metabolic process"/>
    <property type="evidence" value="ECO:0007669"/>
    <property type="project" value="EnsemblFungi"/>
</dbReference>
<feature type="domain" description="AB hydrolase-1" evidence="3">
    <location>
        <begin position="112"/>
        <end position="354"/>
    </location>
</feature>
<dbReference type="GO" id="GO:0004806">
    <property type="term" value="F:triacylglycerol lipase activity"/>
    <property type="evidence" value="ECO:0007669"/>
    <property type="project" value="EnsemblFungi"/>
</dbReference>
<dbReference type="Pfam" id="PF00561">
    <property type="entry name" value="Abhydrolase_1"/>
    <property type="match status" value="1"/>
</dbReference>
<gene>
    <name evidence="4" type="primary">NCAS0A02030</name>
    <name evidence="4" type="ordered locus">NCAS_0A02030</name>
</gene>
<dbReference type="HOGENOM" id="CLU_020336_53_0_1"/>
<dbReference type="InterPro" id="IPR000073">
    <property type="entry name" value="AB_hydrolase_1"/>
</dbReference>
<dbReference type="EMBL" id="HE576752">
    <property type="protein sequence ID" value="CCC66761.1"/>
    <property type="molecule type" value="Genomic_DNA"/>
</dbReference>
<keyword evidence="5" id="KW-1185">Reference proteome</keyword>
<evidence type="ECO:0000259" key="3">
    <source>
        <dbReference type="Pfam" id="PF00561"/>
    </source>
</evidence>
<accession>G0V5M3</accession>
<evidence type="ECO:0000256" key="2">
    <source>
        <dbReference type="ARBA" id="ARBA00022801"/>
    </source>
</evidence>
<dbReference type="SUPFAM" id="SSF53474">
    <property type="entry name" value="alpha/beta-Hydrolases"/>
    <property type="match status" value="1"/>
</dbReference>
<dbReference type="eggNOG" id="KOG2382">
    <property type="taxonomic scope" value="Eukaryota"/>
</dbReference>
<evidence type="ECO:0000313" key="4">
    <source>
        <dbReference type="EMBL" id="CCC66761.1"/>
    </source>
</evidence>
<reference key="2">
    <citation type="submission" date="2011-08" db="EMBL/GenBank/DDBJ databases">
        <title>Genome sequence of Naumovozyma castellii.</title>
        <authorList>
            <person name="Gordon J.L."/>
            <person name="Armisen D."/>
            <person name="Proux-Wera E."/>
            <person name="OhEigeartaigh S.S."/>
            <person name="Byrne K.P."/>
            <person name="Wolfe K.H."/>
        </authorList>
    </citation>
    <scope>NUCLEOTIDE SEQUENCE</scope>
    <source>
        <strain>Type strain:CBS 4309</strain>
    </source>
</reference>
<dbReference type="Proteomes" id="UP000001640">
    <property type="component" value="Chromosome 1"/>
</dbReference>
<dbReference type="InParanoid" id="G0V5M3"/>